<organism evidence="1 2">
    <name type="scientific">Dovyalis caffra</name>
    <dbReference type="NCBI Taxonomy" id="77055"/>
    <lineage>
        <taxon>Eukaryota</taxon>
        <taxon>Viridiplantae</taxon>
        <taxon>Streptophyta</taxon>
        <taxon>Embryophyta</taxon>
        <taxon>Tracheophyta</taxon>
        <taxon>Spermatophyta</taxon>
        <taxon>Magnoliopsida</taxon>
        <taxon>eudicotyledons</taxon>
        <taxon>Gunneridae</taxon>
        <taxon>Pentapetalae</taxon>
        <taxon>rosids</taxon>
        <taxon>fabids</taxon>
        <taxon>Malpighiales</taxon>
        <taxon>Salicaceae</taxon>
        <taxon>Flacourtieae</taxon>
        <taxon>Dovyalis</taxon>
    </lineage>
</organism>
<evidence type="ECO:0000313" key="2">
    <source>
        <dbReference type="Proteomes" id="UP001314170"/>
    </source>
</evidence>
<feature type="non-terminal residue" evidence="1">
    <location>
        <position position="67"/>
    </location>
</feature>
<reference evidence="1 2" key="1">
    <citation type="submission" date="2024-01" db="EMBL/GenBank/DDBJ databases">
        <authorList>
            <person name="Waweru B."/>
        </authorList>
    </citation>
    <scope>NUCLEOTIDE SEQUENCE [LARGE SCALE GENOMIC DNA]</scope>
</reference>
<gene>
    <name evidence="1" type="ORF">DCAF_LOCUS26183</name>
</gene>
<dbReference type="Proteomes" id="UP001314170">
    <property type="component" value="Unassembled WGS sequence"/>
</dbReference>
<keyword evidence="2" id="KW-1185">Reference proteome</keyword>
<dbReference type="EMBL" id="CAWUPB010001197">
    <property type="protein sequence ID" value="CAK7355920.1"/>
    <property type="molecule type" value="Genomic_DNA"/>
</dbReference>
<dbReference type="AlphaFoldDB" id="A0AAV1STN5"/>
<comment type="caution">
    <text evidence="1">The sequence shown here is derived from an EMBL/GenBank/DDBJ whole genome shotgun (WGS) entry which is preliminary data.</text>
</comment>
<evidence type="ECO:0000313" key="1">
    <source>
        <dbReference type="EMBL" id="CAK7355920.1"/>
    </source>
</evidence>
<feature type="non-terminal residue" evidence="1">
    <location>
        <position position="1"/>
    </location>
</feature>
<accession>A0AAV1STN5</accession>
<protein>
    <submittedName>
        <fullName evidence="1">Uncharacterized protein</fullName>
    </submittedName>
</protein>
<proteinExistence type="predicted"/>
<sequence>ILEGYKRRRITRSISPHNHQRPLLLLNLFEVPPFQANLAIASMVSGLQLETPTKVIEDREAPMTLAS</sequence>
<name>A0AAV1STN5_9ROSI</name>